<organism evidence="2 3">
    <name type="scientific">Ignatzschineria indica</name>
    <dbReference type="NCBI Taxonomy" id="472583"/>
    <lineage>
        <taxon>Bacteria</taxon>
        <taxon>Pseudomonadati</taxon>
        <taxon>Pseudomonadota</taxon>
        <taxon>Gammaproteobacteria</taxon>
        <taxon>Cardiobacteriales</taxon>
        <taxon>Ignatzschineriaceae</taxon>
        <taxon>Ignatzschineria</taxon>
    </lineage>
</organism>
<comment type="caution">
    <text evidence="2">The sequence shown here is derived from an EMBL/GenBank/DDBJ whole genome shotgun (WGS) entry which is preliminary data.</text>
</comment>
<reference evidence="2 3" key="1">
    <citation type="journal article" date="2018" name="Genome Announc.">
        <title>Ignatzschineria cameli sp. nov., isolated from necrotic foot tissue of dromedaries (Camelus dromedarius) and associated maggots (Wohlfahrtia species) in Dubai.</title>
        <authorList>
            <person name="Tsang C.C."/>
            <person name="Tang J.Y."/>
            <person name="Fong J.Y."/>
            <person name="Kinne J."/>
            <person name="Lee H.H."/>
            <person name="Joseph M."/>
            <person name="Jose S."/>
            <person name="Schuster R.K."/>
            <person name="Tang Y."/>
            <person name="Sivakumar S."/>
            <person name="Chen J.H."/>
            <person name="Teng J.L."/>
            <person name="Lau S.K."/>
            <person name="Wernery U."/>
            <person name="Woo P.C."/>
        </authorList>
    </citation>
    <scope>NUCLEOTIDE SEQUENCE [LARGE SCALE GENOMIC DNA]</scope>
    <source>
        <strain evidence="2 3">KCTC 22643</strain>
    </source>
</reference>
<keyword evidence="2" id="KW-0378">Hydrolase</keyword>
<evidence type="ECO:0000313" key="3">
    <source>
        <dbReference type="Proteomes" id="UP000244948"/>
    </source>
</evidence>
<feature type="domain" description="HNH" evidence="1">
    <location>
        <begin position="107"/>
        <end position="150"/>
    </location>
</feature>
<keyword evidence="2" id="KW-0255">Endonuclease</keyword>
<protein>
    <submittedName>
        <fullName evidence="2">HNH endonuclease</fullName>
    </submittedName>
</protein>
<dbReference type="InterPro" id="IPR002711">
    <property type="entry name" value="HNH"/>
</dbReference>
<proteinExistence type="predicted"/>
<dbReference type="GO" id="GO:0004519">
    <property type="term" value="F:endonuclease activity"/>
    <property type="evidence" value="ECO:0007669"/>
    <property type="project" value="UniProtKB-KW"/>
</dbReference>
<sequence>MRNLKHYSESSSDFLDKVIQSKRTRKNDISPPYKERITTLSSRIKKNFEEYENCFERNNLEDLTPRHTYNSKEEKDIKELYSYSSTHFKQLRKNILTLDGNRQLDTCQYCTIDSISSFDHIAPQSIFPQFSAHPKNLFPACSICNTKKGNAWLNQNSELHVLNLYLDILPETQYLFVKITKEDDSFSVSFFLENRNNICPELFQKIENHYTTLNLLERFSHKASGIISEFETTIKNFLKYPLTFEDIIQTLSQITADKSRITGLNHYKNVIELELCNNYEFKKFISSKYLTTNRTTS</sequence>
<evidence type="ECO:0000313" key="2">
    <source>
        <dbReference type="EMBL" id="PWD82514.1"/>
    </source>
</evidence>
<evidence type="ECO:0000259" key="1">
    <source>
        <dbReference type="Pfam" id="PF01844"/>
    </source>
</evidence>
<dbReference type="Proteomes" id="UP000244948">
    <property type="component" value="Unassembled WGS sequence"/>
</dbReference>
<dbReference type="Pfam" id="PF01844">
    <property type="entry name" value="HNH"/>
    <property type="match status" value="1"/>
</dbReference>
<dbReference type="EMBL" id="QEWR01000004">
    <property type="protein sequence ID" value="PWD82514.1"/>
    <property type="molecule type" value="Genomic_DNA"/>
</dbReference>
<dbReference type="Gene3D" id="1.10.30.50">
    <property type="match status" value="1"/>
</dbReference>
<gene>
    <name evidence="2" type="ORF">DC082_07730</name>
</gene>
<dbReference type="GO" id="GO:0008270">
    <property type="term" value="F:zinc ion binding"/>
    <property type="evidence" value="ECO:0007669"/>
    <property type="project" value="InterPro"/>
</dbReference>
<dbReference type="AlphaFoldDB" id="A0A2U2AIM4"/>
<dbReference type="GO" id="GO:0003676">
    <property type="term" value="F:nucleic acid binding"/>
    <property type="evidence" value="ECO:0007669"/>
    <property type="project" value="InterPro"/>
</dbReference>
<name>A0A2U2AIM4_9GAMM</name>
<accession>A0A2U2AIM4</accession>
<dbReference type="RefSeq" id="WP_109236492.1">
    <property type="nucleotide sequence ID" value="NZ_BMXZ01000003.1"/>
</dbReference>
<keyword evidence="2" id="KW-0540">Nuclease</keyword>
<keyword evidence="3" id="KW-1185">Reference proteome</keyword>